<evidence type="ECO:0000313" key="2">
    <source>
        <dbReference type="Proteomes" id="UP000824998"/>
    </source>
</evidence>
<feature type="non-terminal residue" evidence="1">
    <location>
        <position position="1"/>
    </location>
</feature>
<dbReference type="Proteomes" id="UP000824998">
    <property type="component" value="Unassembled WGS sequence"/>
</dbReference>
<proteinExistence type="predicted"/>
<evidence type="ECO:0000313" key="1">
    <source>
        <dbReference type="EMBL" id="KAG9231895.1"/>
    </source>
</evidence>
<reference evidence="1" key="1">
    <citation type="journal article" date="2021" name="IMA Fungus">
        <title>Genomic characterization of three marine fungi, including Emericellopsis atlantica sp. nov. with signatures of a generalist lifestyle and marine biomass degradation.</title>
        <authorList>
            <person name="Hagestad O.C."/>
            <person name="Hou L."/>
            <person name="Andersen J.H."/>
            <person name="Hansen E.H."/>
            <person name="Altermark B."/>
            <person name="Li C."/>
            <person name="Kuhnert E."/>
            <person name="Cox R.J."/>
            <person name="Crous P.W."/>
            <person name="Spatafora J.W."/>
            <person name="Lail K."/>
            <person name="Amirebrahimi M."/>
            <person name="Lipzen A."/>
            <person name="Pangilinan J."/>
            <person name="Andreopoulos W."/>
            <person name="Hayes R.D."/>
            <person name="Ng V."/>
            <person name="Grigoriev I.V."/>
            <person name="Jackson S.A."/>
            <person name="Sutton T.D.S."/>
            <person name="Dobson A.D.W."/>
            <person name="Rama T."/>
        </authorList>
    </citation>
    <scope>NUCLEOTIDE SEQUENCE</scope>
    <source>
        <strain evidence="1">TRa018bII</strain>
    </source>
</reference>
<keyword evidence="2" id="KW-1185">Reference proteome</keyword>
<dbReference type="AlphaFoldDB" id="A0A9P7YDY9"/>
<accession>A0A9P7YDY9</accession>
<dbReference type="InterPro" id="IPR036770">
    <property type="entry name" value="Ankyrin_rpt-contain_sf"/>
</dbReference>
<dbReference type="OrthoDB" id="341259at2759"/>
<feature type="non-terminal residue" evidence="1">
    <location>
        <position position="136"/>
    </location>
</feature>
<name>A0A9P7YDY9_9HELO</name>
<dbReference type="SUPFAM" id="SSF48403">
    <property type="entry name" value="Ankyrin repeat"/>
    <property type="match status" value="1"/>
</dbReference>
<evidence type="ECO:0008006" key="3">
    <source>
        <dbReference type="Google" id="ProtNLM"/>
    </source>
</evidence>
<gene>
    <name evidence="1" type="ORF">BJ875DRAFT_344022</name>
</gene>
<comment type="caution">
    <text evidence="1">The sequence shown here is derived from an EMBL/GenBank/DDBJ whole genome shotgun (WGS) entry which is preliminary data.</text>
</comment>
<organism evidence="1 2">
    <name type="scientific">Amylocarpus encephaloides</name>
    <dbReference type="NCBI Taxonomy" id="45428"/>
    <lineage>
        <taxon>Eukaryota</taxon>
        <taxon>Fungi</taxon>
        <taxon>Dikarya</taxon>
        <taxon>Ascomycota</taxon>
        <taxon>Pezizomycotina</taxon>
        <taxon>Leotiomycetes</taxon>
        <taxon>Helotiales</taxon>
        <taxon>Helotiales incertae sedis</taxon>
        <taxon>Amylocarpus</taxon>
    </lineage>
</organism>
<dbReference type="EMBL" id="MU251575">
    <property type="protein sequence ID" value="KAG9231895.1"/>
    <property type="molecule type" value="Genomic_DNA"/>
</dbReference>
<dbReference type="Gene3D" id="1.25.40.20">
    <property type="entry name" value="Ankyrin repeat-containing domain"/>
    <property type="match status" value="1"/>
</dbReference>
<protein>
    <recommendedName>
        <fullName evidence="3">Ankyrin repeat protein</fullName>
    </recommendedName>
</protein>
<sequence>ARDSALVVGCENGHLQILLLLIEVGATCFRRAGLATVANGHAEMSWTLLLKGLDTYHIGYADSSLLPLAVKAGHMDMVKLLRMAGTEDLPLATYTAANNNCSEFLSLLIEECADIDVNVQGSRDDRLLSMVARKNH</sequence>